<comment type="caution">
    <text evidence="1">The sequence shown here is derived from an EMBL/GenBank/DDBJ whole genome shotgun (WGS) entry which is preliminary data.</text>
</comment>
<gene>
    <name evidence="1" type="ORF">DI598_07515</name>
</gene>
<organism evidence="1 2">
    <name type="scientific">Pseudopedobacter saltans</name>
    <dbReference type="NCBI Taxonomy" id="151895"/>
    <lineage>
        <taxon>Bacteria</taxon>
        <taxon>Pseudomonadati</taxon>
        <taxon>Bacteroidota</taxon>
        <taxon>Sphingobacteriia</taxon>
        <taxon>Sphingobacteriales</taxon>
        <taxon>Sphingobacteriaceae</taxon>
        <taxon>Pseudopedobacter</taxon>
    </lineage>
</organism>
<name>A0A2W5H1Q1_9SPHI</name>
<dbReference type="AlphaFoldDB" id="A0A2W5H1Q1"/>
<evidence type="ECO:0000313" key="1">
    <source>
        <dbReference type="EMBL" id="PZP49582.1"/>
    </source>
</evidence>
<dbReference type="Proteomes" id="UP000249645">
    <property type="component" value="Unassembled WGS sequence"/>
</dbReference>
<accession>A0A2W5H1Q1</accession>
<protein>
    <submittedName>
        <fullName evidence="1">Uncharacterized protein</fullName>
    </submittedName>
</protein>
<dbReference type="EMBL" id="QFOI01000105">
    <property type="protein sequence ID" value="PZP49582.1"/>
    <property type="molecule type" value="Genomic_DNA"/>
</dbReference>
<evidence type="ECO:0000313" key="2">
    <source>
        <dbReference type="Proteomes" id="UP000249645"/>
    </source>
</evidence>
<sequence>MSEYNFSFGDVSILNRYNIKRRKFRVVKPLVKSVSINFGGRYLPPNSKEDNLYLFSSDINTDKCHIEYSLAKSVYNSGEGGGISAINFSDEGMSYVGGVDWFIYADVQYIIHTVNGDKTVNKTVSRIDFLPFDMNTIDGFMQNNSISINDVISFTVIVDFINLAKIVTFDCSNPYLVVYNNLDDTNNSLKEMDIKAIGYNTLLFNGFPNLLNSINMDGLFSTNYFPLIVVNGDFTIGIENDSSYIIEKNNL</sequence>
<reference evidence="1 2" key="1">
    <citation type="submission" date="2017-11" db="EMBL/GenBank/DDBJ databases">
        <title>Infants hospitalized years apart are colonized by the same room-sourced microbial strains.</title>
        <authorList>
            <person name="Brooks B."/>
            <person name="Olm M.R."/>
            <person name="Firek B.A."/>
            <person name="Baker R."/>
            <person name="Thomas B.C."/>
            <person name="Morowitz M.J."/>
            <person name="Banfield J.F."/>
        </authorList>
    </citation>
    <scope>NUCLEOTIDE SEQUENCE [LARGE SCALE GENOMIC DNA]</scope>
    <source>
        <strain evidence="1">S2_009_000_R2_76</strain>
    </source>
</reference>
<proteinExistence type="predicted"/>